<sequence>MRFKNLILLTVGLTSALSTAIITPSGIEVPNTLLKYLTCPIGDVICKNGQDSICSENYNICQQSNPNILDELLTKNGHKKGNFTPNEYCKIHLEVCKMIMNYDPPLTKDYIYNLDQYLTCGKDDSICQYGKSNSCREVLKLCWGNYPKDACIKLSDTCKKINSNSNITNITTNNTSSYKQALKKTIKNEVKKVDTKRKTTKRIYKTKKTSKRVVLKKNKKDL</sequence>
<evidence type="ECO:0000313" key="3">
    <source>
        <dbReference type="Proteomes" id="UP000193920"/>
    </source>
</evidence>
<proteinExistence type="predicted"/>
<keyword evidence="1" id="KW-0732">Signal</keyword>
<protein>
    <recommendedName>
        <fullName evidence="4">Extracellular membrane protein CFEM domain-containing protein</fullName>
    </recommendedName>
</protein>
<dbReference type="Proteomes" id="UP000193920">
    <property type="component" value="Unassembled WGS sequence"/>
</dbReference>
<evidence type="ECO:0000256" key="1">
    <source>
        <dbReference type="SAM" id="SignalP"/>
    </source>
</evidence>
<reference evidence="2 3" key="1">
    <citation type="submission" date="2016-08" db="EMBL/GenBank/DDBJ databases">
        <title>A Parts List for Fungal Cellulosomes Revealed by Comparative Genomics.</title>
        <authorList>
            <consortium name="DOE Joint Genome Institute"/>
            <person name="Haitjema C.H."/>
            <person name="Gilmore S.P."/>
            <person name="Henske J.K."/>
            <person name="Solomon K.V."/>
            <person name="De Groot R."/>
            <person name="Kuo A."/>
            <person name="Mondo S.J."/>
            <person name="Salamov A.A."/>
            <person name="Labutti K."/>
            <person name="Zhao Z."/>
            <person name="Chiniquy J."/>
            <person name="Barry K."/>
            <person name="Brewer H.M."/>
            <person name="Purvine S.O."/>
            <person name="Wright A.T."/>
            <person name="Boxma B."/>
            <person name="Van Alen T."/>
            <person name="Hackstein J.H."/>
            <person name="Baker S.E."/>
            <person name="Grigoriev I.V."/>
            <person name="O'Malley M.A."/>
        </authorList>
    </citation>
    <scope>NUCLEOTIDE SEQUENCE [LARGE SCALE GENOMIC DNA]</scope>
    <source>
        <strain evidence="2 3">G1</strain>
    </source>
</reference>
<gene>
    <name evidence="2" type="ORF">LY90DRAFT_703484</name>
</gene>
<dbReference type="OrthoDB" id="2136639at2759"/>
<dbReference type="AlphaFoldDB" id="A0A1Y2CFD6"/>
<dbReference type="EMBL" id="MCOG01000110">
    <property type="protein sequence ID" value="ORY45773.1"/>
    <property type="molecule type" value="Genomic_DNA"/>
</dbReference>
<evidence type="ECO:0008006" key="4">
    <source>
        <dbReference type="Google" id="ProtNLM"/>
    </source>
</evidence>
<feature type="chain" id="PRO_5011965738" description="Extracellular membrane protein CFEM domain-containing protein" evidence="1">
    <location>
        <begin position="17"/>
        <end position="222"/>
    </location>
</feature>
<organism evidence="2 3">
    <name type="scientific">Neocallimastix californiae</name>
    <dbReference type="NCBI Taxonomy" id="1754190"/>
    <lineage>
        <taxon>Eukaryota</taxon>
        <taxon>Fungi</taxon>
        <taxon>Fungi incertae sedis</taxon>
        <taxon>Chytridiomycota</taxon>
        <taxon>Chytridiomycota incertae sedis</taxon>
        <taxon>Neocallimastigomycetes</taxon>
        <taxon>Neocallimastigales</taxon>
        <taxon>Neocallimastigaceae</taxon>
        <taxon>Neocallimastix</taxon>
    </lineage>
</organism>
<keyword evidence="3" id="KW-1185">Reference proteome</keyword>
<feature type="signal peptide" evidence="1">
    <location>
        <begin position="1"/>
        <end position="16"/>
    </location>
</feature>
<evidence type="ECO:0000313" key="2">
    <source>
        <dbReference type="EMBL" id="ORY45773.1"/>
    </source>
</evidence>
<comment type="caution">
    <text evidence="2">The sequence shown here is derived from an EMBL/GenBank/DDBJ whole genome shotgun (WGS) entry which is preliminary data.</text>
</comment>
<name>A0A1Y2CFD6_9FUNG</name>
<accession>A0A1Y2CFD6</accession>